<evidence type="ECO:0000313" key="1">
    <source>
        <dbReference type="EMBL" id="CAG9331587.1"/>
    </source>
</evidence>
<keyword evidence="2" id="KW-1185">Reference proteome</keyword>
<evidence type="ECO:0000313" key="2">
    <source>
        <dbReference type="Proteomes" id="UP001162131"/>
    </source>
</evidence>
<name>A0AAU9K1H3_9CILI</name>
<accession>A0AAU9K1H3</accession>
<comment type="caution">
    <text evidence="1">The sequence shown here is derived from an EMBL/GenBank/DDBJ whole genome shotgun (WGS) entry which is preliminary data.</text>
</comment>
<organism evidence="1 2">
    <name type="scientific">Blepharisma stoltei</name>
    <dbReference type="NCBI Taxonomy" id="1481888"/>
    <lineage>
        <taxon>Eukaryota</taxon>
        <taxon>Sar</taxon>
        <taxon>Alveolata</taxon>
        <taxon>Ciliophora</taxon>
        <taxon>Postciliodesmatophora</taxon>
        <taxon>Heterotrichea</taxon>
        <taxon>Heterotrichida</taxon>
        <taxon>Blepharismidae</taxon>
        <taxon>Blepharisma</taxon>
    </lineage>
</organism>
<reference evidence="1" key="1">
    <citation type="submission" date="2021-09" db="EMBL/GenBank/DDBJ databases">
        <authorList>
            <consortium name="AG Swart"/>
            <person name="Singh M."/>
            <person name="Singh A."/>
            <person name="Seah K."/>
            <person name="Emmerich C."/>
        </authorList>
    </citation>
    <scope>NUCLEOTIDE SEQUENCE</scope>
    <source>
        <strain evidence="1">ATCC30299</strain>
    </source>
</reference>
<proteinExistence type="predicted"/>
<gene>
    <name evidence="1" type="ORF">BSTOLATCC_MIC53654</name>
</gene>
<protein>
    <submittedName>
        <fullName evidence="1">Uncharacterized protein</fullName>
    </submittedName>
</protein>
<dbReference type="EMBL" id="CAJZBQ010000053">
    <property type="protein sequence ID" value="CAG9331587.1"/>
    <property type="molecule type" value="Genomic_DNA"/>
</dbReference>
<dbReference type="Proteomes" id="UP001162131">
    <property type="component" value="Unassembled WGS sequence"/>
</dbReference>
<sequence>MVPSSPGLLERKHWYWEILTLMFGLILRSDQWQRKKNDWVLQGMGQLKLLGFNKPTHMRSTGNAFCLDYCAVDWDSTEIITNFNTYL</sequence>
<dbReference type="AlphaFoldDB" id="A0AAU9K1H3"/>